<name>A0A4R0GX92_9ACTN</name>
<keyword evidence="1" id="KW-0812">Transmembrane</keyword>
<dbReference type="AlphaFoldDB" id="A0A4R0GX92"/>
<sequence length="318" mass="35085">MAVVPDERAGALEWLAFEQAGVLTVAQARAVLTEGAVRGLIRSGRWRSISRGLLLTGNGRLTRDQQLWVAVLAAGAGAVLAGATAAGEAGVRGLRREPLHVLVPAHRRAGRTGLRRLPIDMAAVVVHRTTVLPAEHLQVGRPPRTTTARALIDAAGWASSVRQAQEMIAAGCQQRRVLPEELAAVLDVLPRAPRRRLIRQTIDDVTGGAQALSEIDFVRLCRRAGLPEPDLQERRTDAAGRTRWLDAYWRAWRLHVEIDGAHHMDVRHWAADMQRQNDVWTTGDRILRFPAWLVRAHPDQVADTLRRALLAAGWQPEN</sequence>
<keyword evidence="1" id="KW-0472">Membrane</keyword>
<keyword evidence="1" id="KW-1133">Transmembrane helix</keyword>
<dbReference type="Proteomes" id="UP000292274">
    <property type="component" value="Unassembled WGS sequence"/>
</dbReference>
<dbReference type="EMBL" id="SJJR01000001">
    <property type="protein sequence ID" value="TCC00680.1"/>
    <property type="molecule type" value="Genomic_DNA"/>
</dbReference>
<dbReference type="OrthoDB" id="3209715at2"/>
<evidence type="ECO:0000313" key="3">
    <source>
        <dbReference type="Proteomes" id="UP000292274"/>
    </source>
</evidence>
<evidence type="ECO:0000256" key="1">
    <source>
        <dbReference type="SAM" id="Phobius"/>
    </source>
</evidence>
<evidence type="ECO:0000313" key="2">
    <source>
        <dbReference type="EMBL" id="TCC00680.1"/>
    </source>
</evidence>
<proteinExistence type="predicted"/>
<organism evidence="2 3">
    <name type="scientific">Micromonospora zingiberis</name>
    <dbReference type="NCBI Taxonomy" id="2053011"/>
    <lineage>
        <taxon>Bacteria</taxon>
        <taxon>Bacillati</taxon>
        <taxon>Actinomycetota</taxon>
        <taxon>Actinomycetes</taxon>
        <taxon>Micromonosporales</taxon>
        <taxon>Micromonosporaceae</taxon>
        <taxon>Micromonospora</taxon>
    </lineage>
</organism>
<evidence type="ECO:0008006" key="4">
    <source>
        <dbReference type="Google" id="ProtNLM"/>
    </source>
</evidence>
<comment type="caution">
    <text evidence="2">The sequence shown here is derived from an EMBL/GenBank/DDBJ whole genome shotgun (WGS) entry which is preliminary data.</text>
</comment>
<feature type="transmembrane region" description="Helical" evidence="1">
    <location>
        <begin position="67"/>
        <end position="86"/>
    </location>
</feature>
<protein>
    <recommendedName>
        <fullName evidence="4">DUF559 domain-containing protein</fullName>
    </recommendedName>
</protein>
<keyword evidence="3" id="KW-1185">Reference proteome</keyword>
<reference evidence="2 3" key="1">
    <citation type="submission" date="2019-02" db="EMBL/GenBank/DDBJ databases">
        <title>Jishengella sp. nov., isolated from a root of Zingiber montanum.</title>
        <authorList>
            <person name="Kuncharoen N."/>
            <person name="Kudo T."/>
            <person name="Masahiro Y."/>
            <person name="Ohkuma M."/>
            <person name="Tanasupawat S."/>
        </authorList>
    </citation>
    <scope>NUCLEOTIDE SEQUENCE [LARGE SCALE GENOMIC DNA]</scope>
    <source>
        <strain evidence="2 3">PLAI 1-1</strain>
    </source>
</reference>
<accession>A0A4R0GX92</accession>
<gene>
    <name evidence="2" type="ORF">E0H26_01390</name>
</gene>